<dbReference type="InterPro" id="IPR002818">
    <property type="entry name" value="DJ-1/PfpI"/>
</dbReference>
<dbReference type="InterPro" id="IPR029062">
    <property type="entry name" value="Class_I_gatase-like"/>
</dbReference>
<comment type="caution">
    <text evidence="2">The sequence shown here is derived from an EMBL/GenBank/DDBJ whole genome shotgun (WGS) entry which is preliminary data.</text>
</comment>
<dbReference type="SUPFAM" id="SSF52317">
    <property type="entry name" value="Class I glutamine amidotransferase-like"/>
    <property type="match status" value="1"/>
</dbReference>
<dbReference type="EMBL" id="BAAAOB010000003">
    <property type="protein sequence ID" value="GAA1795328.1"/>
    <property type="molecule type" value="Genomic_DNA"/>
</dbReference>
<evidence type="ECO:0000259" key="1">
    <source>
        <dbReference type="Pfam" id="PF01965"/>
    </source>
</evidence>
<dbReference type="PANTHER" id="PTHR43130">
    <property type="entry name" value="ARAC-FAMILY TRANSCRIPTIONAL REGULATOR"/>
    <property type="match status" value="1"/>
</dbReference>
<name>A0ABN2LNX4_9MICO</name>
<keyword evidence="2" id="KW-0315">Glutamine amidotransferase</keyword>
<gene>
    <name evidence="2" type="ORF">GCM10009768_25510</name>
</gene>
<dbReference type="InterPro" id="IPR052158">
    <property type="entry name" value="INH-QAR"/>
</dbReference>
<keyword evidence="3" id="KW-1185">Reference proteome</keyword>
<accession>A0ABN2LNX4</accession>
<evidence type="ECO:0000313" key="2">
    <source>
        <dbReference type="EMBL" id="GAA1795328.1"/>
    </source>
</evidence>
<dbReference type="PANTHER" id="PTHR43130:SF3">
    <property type="entry name" value="HTH-TYPE TRANSCRIPTIONAL REGULATOR RV1931C"/>
    <property type="match status" value="1"/>
</dbReference>
<reference evidence="2 3" key="1">
    <citation type="journal article" date="2019" name="Int. J. Syst. Evol. Microbiol.">
        <title>The Global Catalogue of Microorganisms (GCM) 10K type strain sequencing project: providing services to taxonomists for standard genome sequencing and annotation.</title>
        <authorList>
            <consortium name="The Broad Institute Genomics Platform"/>
            <consortium name="The Broad Institute Genome Sequencing Center for Infectious Disease"/>
            <person name="Wu L."/>
            <person name="Ma J."/>
        </authorList>
    </citation>
    <scope>NUCLEOTIDE SEQUENCE [LARGE SCALE GENOMIC DNA]</scope>
    <source>
        <strain evidence="2 3">JCM 14736</strain>
    </source>
</reference>
<dbReference type="Pfam" id="PF01965">
    <property type="entry name" value="DJ-1_PfpI"/>
    <property type="match status" value="1"/>
</dbReference>
<sequence>MHPAKIALYATDTMADWEYAYLTTQLSDAEQMKPGRFSLVIVGDGLTPVTSMGGLPISPSVDLADIVDDGSLAALVIPGSDRYESGHERLAETTRALLDRDVPVAAICGATFLLARNGLLDARDHTSNAAEYLQMTGYAGGEHYRDAPVVTDGGITTASGIHPVPFTAEVMRRVGLFPDDVIDAWEQLNLTADPQYFQAWMEAADAWQKS</sequence>
<feature type="domain" description="DJ-1/PfpI" evidence="1">
    <location>
        <begin position="5"/>
        <end position="171"/>
    </location>
</feature>
<proteinExistence type="predicted"/>
<dbReference type="Proteomes" id="UP001500851">
    <property type="component" value="Unassembled WGS sequence"/>
</dbReference>
<dbReference type="Gene3D" id="3.40.50.880">
    <property type="match status" value="1"/>
</dbReference>
<dbReference type="RefSeq" id="WP_344032770.1">
    <property type="nucleotide sequence ID" value="NZ_BAAAOB010000003.1"/>
</dbReference>
<organism evidence="2 3">
    <name type="scientific">Leucobacter iarius</name>
    <dbReference type="NCBI Taxonomy" id="333963"/>
    <lineage>
        <taxon>Bacteria</taxon>
        <taxon>Bacillati</taxon>
        <taxon>Actinomycetota</taxon>
        <taxon>Actinomycetes</taxon>
        <taxon>Micrococcales</taxon>
        <taxon>Microbacteriaceae</taxon>
        <taxon>Leucobacter</taxon>
    </lineage>
</organism>
<evidence type="ECO:0000313" key="3">
    <source>
        <dbReference type="Proteomes" id="UP001500851"/>
    </source>
</evidence>
<protein>
    <submittedName>
        <fullName evidence="2">Type 1 glutamine amidotransferase family protein</fullName>
    </submittedName>
</protein>